<reference evidence="13" key="1">
    <citation type="submission" date="2024-06" db="EMBL/GenBank/DDBJ databases">
        <title>Streptomyces sp. strain HUAS MG91 genome sequences.</title>
        <authorList>
            <person name="Mo P."/>
        </authorList>
    </citation>
    <scope>NUCLEOTIDE SEQUENCE</scope>
    <source>
        <strain evidence="13">HUAS MG91</strain>
    </source>
</reference>
<evidence type="ECO:0000256" key="2">
    <source>
        <dbReference type="ARBA" id="ARBA00006597"/>
    </source>
</evidence>
<comment type="PTM">
    <text evidence="11">The Fe-S cluster can be nitrosylated by nitric oxide (NO).</text>
</comment>
<dbReference type="GO" id="GO:0046872">
    <property type="term" value="F:metal ion binding"/>
    <property type="evidence" value="ECO:0007669"/>
    <property type="project" value="UniProtKB-KW"/>
</dbReference>
<keyword evidence="11" id="KW-0963">Cytoplasm</keyword>
<name>A0AAU8J1T0_9ACTN</name>
<comment type="similarity">
    <text evidence="2 11">Belongs to the WhiB family.</text>
</comment>
<keyword evidence="6 11" id="KW-0411">Iron-sulfur</keyword>
<evidence type="ECO:0000256" key="8">
    <source>
        <dbReference type="ARBA" id="ARBA00023125"/>
    </source>
</evidence>
<dbReference type="HAMAP" id="MF_01479">
    <property type="entry name" value="WhiB"/>
    <property type="match status" value="1"/>
</dbReference>
<evidence type="ECO:0000256" key="11">
    <source>
        <dbReference type="HAMAP-Rule" id="MF_01479"/>
    </source>
</evidence>
<evidence type="ECO:0000256" key="3">
    <source>
        <dbReference type="ARBA" id="ARBA00022485"/>
    </source>
</evidence>
<feature type="binding site" evidence="11">
    <location>
        <position position="46"/>
    </location>
    <ligand>
        <name>[4Fe-4S] cluster</name>
        <dbReference type="ChEBI" id="CHEBI:49883"/>
    </ligand>
</feature>
<feature type="binding site" evidence="11">
    <location>
        <position position="40"/>
    </location>
    <ligand>
        <name>[4Fe-4S] cluster</name>
        <dbReference type="ChEBI" id="CHEBI:49883"/>
    </ligand>
</feature>
<evidence type="ECO:0000313" key="13">
    <source>
        <dbReference type="EMBL" id="XCJ73909.1"/>
    </source>
</evidence>
<dbReference type="GO" id="GO:0047134">
    <property type="term" value="F:protein-disulfide reductase [NAD(P)H] activity"/>
    <property type="evidence" value="ECO:0007669"/>
    <property type="project" value="TreeGrafter"/>
</dbReference>
<keyword evidence="9 11" id="KW-1015">Disulfide bond</keyword>
<dbReference type="GO" id="GO:0045454">
    <property type="term" value="P:cell redox homeostasis"/>
    <property type="evidence" value="ECO:0007669"/>
    <property type="project" value="TreeGrafter"/>
</dbReference>
<evidence type="ECO:0000256" key="5">
    <source>
        <dbReference type="ARBA" id="ARBA00023004"/>
    </source>
</evidence>
<dbReference type="AlphaFoldDB" id="A0AAU8J1T0"/>
<accession>A0AAU8J1T0</accession>
<evidence type="ECO:0000256" key="10">
    <source>
        <dbReference type="ARBA" id="ARBA00023163"/>
    </source>
</evidence>
<gene>
    <name evidence="11" type="primary">whiB</name>
    <name evidence="13" type="ORF">ABII15_29850</name>
</gene>
<keyword evidence="8 11" id="KW-0238">DNA-binding</keyword>
<evidence type="ECO:0000256" key="1">
    <source>
        <dbReference type="ARBA" id="ARBA00004496"/>
    </source>
</evidence>
<dbReference type="GO" id="GO:0005737">
    <property type="term" value="C:cytoplasm"/>
    <property type="evidence" value="ECO:0007669"/>
    <property type="project" value="UniProtKB-SubCell"/>
</dbReference>
<feature type="domain" description="4Fe-4S Wbl-type" evidence="12">
    <location>
        <begin position="8"/>
        <end position="70"/>
    </location>
</feature>
<dbReference type="GO" id="GO:0045892">
    <property type="term" value="P:negative regulation of DNA-templated transcription"/>
    <property type="evidence" value="ECO:0007669"/>
    <property type="project" value="TreeGrafter"/>
</dbReference>
<sequence>MEWLNRAACVHEDPELFFPVGTAGPAVQDAEAAKEVCRRCPVVTECLDWAVATEQTSGVWGGTSERERARLIRAARRMRGGRTVLAR</sequence>
<protein>
    <recommendedName>
        <fullName evidence="11">Transcriptional regulator WhiB</fullName>
    </recommendedName>
</protein>
<dbReference type="InterPro" id="IPR003482">
    <property type="entry name" value="Whib"/>
</dbReference>
<dbReference type="PANTHER" id="PTHR38839:SF6">
    <property type="entry name" value="TRANSCRIPTIONAL REGULATOR WHIB1"/>
    <property type="match status" value="1"/>
</dbReference>
<proteinExistence type="inferred from homology"/>
<dbReference type="Pfam" id="PF02467">
    <property type="entry name" value="Whib"/>
    <property type="match status" value="1"/>
</dbReference>
<dbReference type="GO" id="GO:0003677">
    <property type="term" value="F:DNA binding"/>
    <property type="evidence" value="ECO:0007669"/>
    <property type="project" value="UniProtKB-UniRule"/>
</dbReference>
<dbReference type="PANTHER" id="PTHR38839">
    <property type="entry name" value="TRANSCRIPTIONAL REGULATOR WHID-RELATED"/>
    <property type="match status" value="1"/>
</dbReference>
<dbReference type="RefSeq" id="WP_353945358.1">
    <property type="nucleotide sequence ID" value="NZ_CP159534.1"/>
</dbReference>
<feature type="binding site" evidence="11">
    <location>
        <position position="37"/>
    </location>
    <ligand>
        <name>[4Fe-4S] cluster</name>
        <dbReference type="ChEBI" id="CHEBI:49883"/>
    </ligand>
</feature>
<evidence type="ECO:0000256" key="9">
    <source>
        <dbReference type="ARBA" id="ARBA00023157"/>
    </source>
</evidence>
<dbReference type="GO" id="GO:0051539">
    <property type="term" value="F:4 iron, 4 sulfur cluster binding"/>
    <property type="evidence" value="ECO:0007669"/>
    <property type="project" value="UniProtKB-UniRule"/>
</dbReference>
<keyword evidence="10 11" id="KW-0804">Transcription</keyword>
<organism evidence="13">
    <name type="scientific">Streptomyces tabacisoli</name>
    <dbReference type="NCBI Taxonomy" id="3156398"/>
    <lineage>
        <taxon>Bacteria</taxon>
        <taxon>Bacillati</taxon>
        <taxon>Actinomycetota</taxon>
        <taxon>Actinomycetes</taxon>
        <taxon>Kitasatosporales</taxon>
        <taxon>Streptomycetaceae</taxon>
        <taxon>Streptomyces</taxon>
    </lineage>
</organism>
<dbReference type="EMBL" id="CP159534">
    <property type="protein sequence ID" value="XCJ73909.1"/>
    <property type="molecule type" value="Genomic_DNA"/>
</dbReference>
<evidence type="ECO:0000256" key="6">
    <source>
        <dbReference type="ARBA" id="ARBA00023014"/>
    </source>
</evidence>
<comment type="cofactor">
    <cofactor evidence="11">
        <name>[4Fe-4S] cluster</name>
        <dbReference type="ChEBI" id="CHEBI:49883"/>
    </cofactor>
    <text evidence="11">Binds 1 [4Fe-4S] cluster per subunit. Following nitrosylation of the [4Fe-4S] cluster binds 1 [4Fe-8(NO)] cluster per subunit.</text>
</comment>
<keyword evidence="3 11" id="KW-0004">4Fe-4S</keyword>
<dbReference type="PROSITE" id="PS51674">
    <property type="entry name" value="4FE4S_WBL"/>
    <property type="match status" value="1"/>
</dbReference>
<dbReference type="InterPro" id="IPR034768">
    <property type="entry name" value="4FE4S_WBL"/>
</dbReference>
<evidence type="ECO:0000256" key="4">
    <source>
        <dbReference type="ARBA" id="ARBA00022723"/>
    </source>
</evidence>
<evidence type="ECO:0000259" key="12">
    <source>
        <dbReference type="PROSITE" id="PS51674"/>
    </source>
</evidence>
<keyword evidence="5 11" id="KW-0408">Iron</keyword>
<comment type="PTM">
    <text evidence="11">Upon Fe-S cluster removal intramolecular disulfide bonds are formed.</text>
</comment>
<comment type="function">
    <text evidence="11">Acts as a transcriptional regulator. Probably redox-responsive. The apo- but not holo-form probably binds DNA.</text>
</comment>
<feature type="binding site" evidence="11">
    <location>
        <position position="9"/>
    </location>
    <ligand>
        <name>[4Fe-4S] cluster</name>
        <dbReference type="ChEBI" id="CHEBI:49883"/>
    </ligand>
</feature>
<keyword evidence="4 11" id="KW-0479">Metal-binding</keyword>
<keyword evidence="7 11" id="KW-0805">Transcription regulation</keyword>
<comment type="subcellular location">
    <subcellularLocation>
        <location evidence="1 11">Cytoplasm</location>
    </subcellularLocation>
</comment>
<evidence type="ECO:0000256" key="7">
    <source>
        <dbReference type="ARBA" id="ARBA00023015"/>
    </source>
</evidence>
<dbReference type="KEGG" id="stac:ABII15_29850"/>
<dbReference type="GO" id="GO:0035731">
    <property type="term" value="F:dinitrosyl-iron complex binding"/>
    <property type="evidence" value="ECO:0007669"/>
    <property type="project" value="UniProtKB-UniRule"/>
</dbReference>